<dbReference type="Proteomes" id="UP000308197">
    <property type="component" value="Unassembled WGS sequence"/>
</dbReference>
<gene>
    <name evidence="1" type="ORF">K466DRAFT_589778</name>
</gene>
<proteinExistence type="predicted"/>
<keyword evidence="2" id="KW-1185">Reference proteome</keyword>
<dbReference type="InParanoid" id="A0A5C3P302"/>
<evidence type="ECO:0000313" key="2">
    <source>
        <dbReference type="Proteomes" id="UP000308197"/>
    </source>
</evidence>
<reference evidence="1 2" key="1">
    <citation type="journal article" date="2019" name="Nat. Ecol. Evol.">
        <title>Megaphylogeny resolves global patterns of mushroom evolution.</title>
        <authorList>
            <person name="Varga T."/>
            <person name="Krizsan K."/>
            <person name="Foldi C."/>
            <person name="Dima B."/>
            <person name="Sanchez-Garcia M."/>
            <person name="Sanchez-Ramirez S."/>
            <person name="Szollosi G.J."/>
            <person name="Szarkandi J.G."/>
            <person name="Papp V."/>
            <person name="Albert L."/>
            <person name="Andreopoulos W."/>
            <person name="Angelini C."/>
            <person name="Antonin V."/>
            <person name="Barry K.W."/>
            <person name="Bougher N.L."/>
            <person name="Buchanan P."/>
            <person name="Buyck B."/>
            <person name="Bense V."/>
            <person name="Catcheside P."/>
            <person name="Chovatia M."/>
            <person name="Cooper J."/>
            <person name="Damon W."/>
            <person name="Desjardin D."/>
            <person name="Finy P."/>
            <person name="Geml J."/>
            <person name="Haridas S."/>
            <person name="Hughes K."/>
            <person name="Justo A."/>
            <person name="Karasinski D."/>
            <person name="Kautmanova I."/>
            <person name="Kiss B."/>
            <person name="Kocsube S."/>
            <person name="Kotiranta H."/>
            <person name="LaButti K.M."/>
            <person name="Lechner B.E."/>
            <person name="Liimatainen K."/>
            <person name="Lipzen A."/>
            <person name="Lukacs Z."/>
            <person name="Mihaltcheva S."/>
            <person name="Morgado L.N."/>
            <person name="Niskanen T."/>
            <person name="Noordeloos M.E."/>
            <person name="Ohm R.A."/>
            <person name="Ortiz-Santana B."/>
            <person name="Ovrebo C."/>
            <person name="Racz N."/>
            <person name="Riley R."/>
            <person name="Savchenko A."/>
            <person name="Shiryaev A."/>
            <person name="Soop K."/>
            <person name="Spirin V."/>
            <person name="Szebenyi C."/>
            <person name="Tomsovsky M."/>
            <person name="Tulloss R.E."/>
            <person name="Uehling J."/>
            <person name="Grigoriev I.V."/>
            <person name="Vagvolgyi C."/>
            <person name="Papp T."/>
            <person name="Martin F.M."/>
            <person name="Miettinen O."/>
            <person name="Hibbett D.S."/>
            <person name="Nagy L.G."/>
        </authorList>
    </citation>
    <scope>NUCLEOTIDE SEQUENCE [LARGE SCALE GENOMIC DNA]</scope>
    <source>
        <strain evidence="1 2">HHB13444</strain>
    </source>
</reference>
<sequence length="56" mass="6459">MCACLRRAHKYEMNELLHESLCALRKVCPDTYALFQDRGRSAERPNPPRAISVVNQ</sequence>
<evidence type="ECO:0000313" key="1">
    <source>
        <dbReference type="EMBL" id="TFK83369.1"/>
    </source>
</evidence>
<organism evidence="1 2">
    <name type="scientific">Polyporus arcularius HHB13444</name>
    <dbReference type="NCBI Taxonomy" id="1314778"/>
    <lineage>
        <taxon>Eukaryota</taxon>
        <taxon>Fungi</taxon>
        <taxon>Dikarya</taxon>
        <taxon>Basidiomycota</taxon>
        <taxon>Agaricomycotina</taxon>
        <taxon>Agaricomycetes</taxon>
        <taxon>Polyporales</taxon>
        <taxon>Polyporaceae</taxon>
        <taxon>Polyporus</taxon>
    </lineage>
</organism>
<protein>
    <submittedName>
        <fullName evidence="1">Uncharacterized protein</fullName>
    </submittedName>
</protein>
<name>A0A5C3P302_9APHY</name>
<dbReference type="AlphaFoldDB" id="A0A5C3P302"/>
<accession>A0A5C3P302</accession>
<dbReference type="EMBL" id="ML211398">
    <property type="protein sequence ID" value="TFK83369.1"/>
    <property type="molecule type" value="Genomic_DNA"/>
</dbReference>